<dbReference type="SUPFAM" id="SSF54928">
    <property type="entry name" value="RNA-binding domain, RBD"/>
    <property type="match status" value="2"/>
</dbReference>
<dbReference type="InterPro" id="IPR007201">
    <property type="entry name" value="Mei2-like_Rrm_C"/>
</dbReference>
<feature type="region of interest" description="Disordered" evidence="3">
    <location>
        <begin position="16"/>
        <end position="47"/>
    </location>
</feature>
<dbReference type="PANTHER" id="PTHR23189">
    <property type="entry name" value="RNA RECOGNITION MOTIF-CONTAINING"/>
    <property type="match status" value="1"/>
</dbReference>
<dbReference type="InterPro" id="IPR035979">
    <property type="entry name" value="RBD_domain_sf"/>
</dbReference>
<keyword evidence="1 2" id="KW-0694">RNA-binding</keyword>
<dbReference type="InterPro" id="IPR000504">
    <property type="entry name" value="RRM_dom"/>
</dbReference>
<keyword evidence="6" id="KW-1185">Reference proteome</keyword>
<evidence type="ECO:0000313" key="5">
    <source>
        <dbReference type="EMBL" id="KAF9331575.1"/>
    </source>
</evidence>
<protein>
    <recommendedName>
        <fullName evidence="4">RRM domain-containing protein</fullName>
    </recommendedName>
</protein>
<dbReference type="AlphaFoldDB" id="A0A9P5SMC5"/>
<dbReference type="GO" id="GO:0003723">
    <property type="term" value="F:RNA binding"/>
    <property type="evidence" value="ECO:0007669"/>
    <property type="project" value="UniProtKB-UniRule"/>
</dbReference>
<dbReference type="Pfam" id="PF04059">
    <property type="entry name" value="RRM_2"/>
    <property type="match status" value="1"/>
</dbReference>
<dbReference type="EMBL" id="JAAAUY010000314">
    <property type="protein sequence ID" value="KAF9331575.1"/>
    <property type="molecule type" value="Genomic_DNA"/>
</dbReference>
<reference evidence="5" key="1">
    <citation type="journal article" date="2020" name="Fungal Divers.">
        <title>Resolving the Mortierellaceae phylogeny through synthesis of multi-gene phylogenetics and phylogenomics.</title>
        <authorList>
            <person name="Vandepol N."/>
            <person name="Liber J."/>
            <person name="Desiro A."/>
            <person name="Na H."/>
            <person name="Kennedy M."/>
            <person name="Barry K."/>
            <person name="Grigoriev I.V."/>
            <person name="Miller A.N."/>
            <person name="O'Donnell K."/>
            <person name="Stajich J.E."/>
            <person name="Bonito G."/>
        </authorList>
    </citation>
    <scope>NUCLEOTIDE SEQUENCE</scope>
    <source>
        <strain evidence="5">NVP1</strain>
    </source>
</reference>
<feature type="domain" description="RRM" evidence="4">
    <location>
        <begin position="434"/>
        <end position="530"/>
    </location>
</feature>
<accession>A0A9P5SMC5</accession>
<dbReference type="Gene3D" id="3.30.70.330">
    <property type="match status" value="1"/>
</dbReference>
<dbReference type="InterPro" id="IPR034862">
    <property type="entry name" value="Fungal_Mei2-like_RRM3"/>
</dbReference>
<proteinExistence type="predicted"/>
<feature type="region of interest" description="Disordered" evidence="3">
    <location>
        <begin position="555"/>
        <end position="576"/>
    </location>
</feature>
<dbReference type="Proteomes" id="UP000696485">
    <property type="component" value="Unassembled WGS sequence"/>
</dbReference>
<name>A0A9P5SMC5_9FUNG</name>
<feature type="compositionally biased region" description="Basic and acidic residues" evidence="3">
    <location>
        <begin position="400"/>
        <end position="413"/>
    </location>
</feature>
<evidence type="ECO:0000259" key="4">
    <source>
        <dbReference type="PROSITE" id="PS50102"/>
    </source>
</evidence>
<evidence type="ECO:0000313" key="6">
    <source>
        <dbReference type="Proteomes" id="UP000696485"/>
    </source>
</evidence>
<sequence length="576" mass="65268">MPQYYSLISREAFTPWDEKENRPQVASNSSASDRQSHRLFASDPPPLQRGFYRPPFSFSVGEDRMPSFFPFNADEMYPKQPSFRHYSHDAQFPISSQTLHSDPRIEARTLLGVNHNHFDPDIHFRSPIPCTLPSPLTVSNDYVNPTRYLRVSNVPRNISKWDARDAFMSFGDLRGVFSAYLESDGKMFLEFFDIRHAMNAAARLASHPVSSDILDNDEGSLSITITRPQLTSNEILNFLMARGEVQSFEAYTQGGLPVIIVDYYDTRHAASAMSLLREMHMNQQISCRVMYYHKDPDSSPGMDSWPLHEPRGSLLYQRVSALVDSPVGSSTAPSPEASLKSKPTSILFDTFTSVALGVGPTLKLSGAHEENPNGDQRGDTHTTTRQEVKTAPSRTMETSTEEKKKITFTERAKSPGPKATIQTPPSRSVKDKRTTFMIRNIPNKYTQKMLLECINETHFGKFDFLYLRIDFKNKCNVGYAFINFVNVDVVDSFVKAHVGKKWSRFNSDKICSMAYAEVQGRQALIDKFRNSNVMNEDPSWRPKIFFTSGPNIGLEEPFPEPTTSKESFRGPLLRKA</sequence>
<feature type="compositionally biased region" description="Basic and acidic residues" evidence="3">
    <location>
        <begin position="366"/>
        <end position="388"/>
    </location>
</feature>
<dbReference type="CDD" id="cd12532">
    <property type="entry name" value="RRM3_MEI2_fungi"/>
    <property type="match status" value="1"/>
</dbReference>
<evidence type="ECO:0000256" key="1">
    <source>
        <dbReference type="ARBA" id="ARBA00022884"/>
    </source>
</evidence>
<dbReference type="PROSITE" id="PS50102">
    <property type="entry name" value="RRM"/>
    <property type="match status" value="2"/>
</dbReference>
<feature type="compositionally biased region" description="Polar residues" evidence="3">
    <location>
        <begin position="24"/>
        <end position="33"/>
    </location>
</feature>
<evidence type="ECO:0000256" key="2">
    <source>
        <dbReference type="PROSITE-ProRule" id="PRU00176"/>
    </source>
</evidence>
<feature type="domain" description="RRM" evidence="4">
    <location>
        <begin position="147"/>
        <end position="228"/>
    </location>
</feature>
<dbReference type="InterPro" id="IPR012677">
    <property type="entry name" value="Nucleotide-bd_a/b_plait_sf"/>
</dbReference>
<feature type="region of interest" description="Disordered" evidence="3">
    <location>
        <begin position="363"/>
        <end position="429"/>
    </location>
</feature>
<evidence type="ECO:0000256" key="3">
    <source>
        <dbReference type="SAM" id="MobiDB-lite"/>
    </source>
</evidence>
<organism evidence="5 6">
    <name type="scientific">Podila minutissima</name>
    <dbReference type="NCBI Taxonomy" id="64525"/>
    <lineage>
        <taxon>Eukaryota</taxon>
        <taxon>Fungi</taxon>
        <taxon>Fungi incertae sedis</taxon>
        <taxon>Mucoromycota</taxon>
        <taxon>Mortierellomycotina</taxon>
        <taxon>Mortierellomycetes</taxon>
        <taxon>Mortierellales</taxon>
        <taxon>Mortierellaceae</taxon>
        <taxon>Podila</taxon>
    </lineage>
</organism>
<gene>
    <name evidence="5" type="ORF">BG006_005570</name>
</gene>
<comment type="caution">
    <text evidence="5">The sequence shown here is derived from an EMBL/GenBank/DDBJ whole genome shotgun (WGS) entry which is preliminary data.</text>
</comment>